<keyword evidence="2" id="KW-0812">Transmembrane</keyword>
<evidence type="ECO:0000256" key="1">
    <source>
        <dbReference type="SAM" id="MobiDB-lite"/>
    </source>
</evidence>
<accession>A0ABV4QL83</accession>
<reference evidence="4 5" key="1">
    <citation type="submission" date="2023-11" db="EMBL/GenBank/DDBJ databases">
        <title>Actinomadura monticuli sp. nov., isolated from volcanic ash.</title>
        <authorList>
            <person name="Lee S.D."/>
            <person name="Yang H."/>
            <person name="Kim I.S."/>
        </authorList>
    </citation>
    <scope>NUCLEOTIDE SEQUENCE [LARGE SCALE GENOMIC DNA]</scope>
    <source>
        <strain evidence="4 5">DLS-62</strain>
    </source>
</reference>
<comment type="caution">
    <text evidence="4">The sequence shown here is derived from an EMBL/GenBank/DDBJ whole genome shotgun (WGS) entry which is preliminary data.</text>
</comment>
<name>A0ABV4QL83_9ACTN</name>
<protein>
    <submittedName>
        <fullName evidence="4">Protein phosphatase 2C domain-containing protein</fullName>
    </submittedName>
</protein>
<dbReference type="Proteomes" id="UP001569963">
    <property type="component" value="Unassembled WGS sequence"/>
</dbReference>
<feature type="compositionally biased region" description="Low complexity" evidence="1">
    <location>
        <begin position="81"/>
        <end position="91"/>
    </location>
</feature>
<proteinExistence type="predicted"/>
<evidence type="ECO:0000313" key="5">
    <source>
        <dbReference type="Proteomes" id="UP001569963"/>
    </source>
</evidence>
<evidence type="ECO:0000259" key="3">
    <source>
        <dbReference type="Pfam" id="PF13672"/>
    </source>
</evidence>
<dbReference type="RefSeq" id="WP_371953938.1">
    <property type="nucleotide sequence ID" value="NZ_JAXCEI010000019.1"/>
</dbReference>
<feature type="region of interest" description="Disordered" evidence="1">
    <location>
        <begin position="65"/>
        <end position="172"/>
    </location>
</feature>
<feature type="domain" description="PPM-type phosphatase" evidence="3">
    <location>
        <begin position="204"/>
        <end position="391"/>
    </location>
</feature>
<feature type="transmembrane region" description="Helical" evidence="2">
    <location>
        <begin position="34"/>
        <end position="52"/>
    </location>
</feature>
<keyword evidence="2" id="KW-1133">Transmembrane helix</keyword>
<organism evidence="4 5">
    <name type="scientific">Actinomadura monticuli</name>
    <dbReference type="NCBI Taxonomy" id="3097367"/>
    <lineage>
        <taxon>Bacteria</taxon>
        <taxon>Bacillati</taxon>
        <taxon>Actinomycetota</taxon>
        <taxon>Actinomycetes</taxon>
        <taxon>Streptosporangiales</taxon>
        <taxon>Thermomonosporaceae</taxon>
        <taxon>Actinomadura</taxon>
    </lineage>
</organism>
<dbReference type="SUPFAM" id="SSF81606">
    <property type="entry name" value="PP2C-like"/>
    <property type="match status" value="1"/>
</dbReference>
<dbReference type="Pfam" id="PF13672">
    <property type="entry name" value="PP2C_2"/>
    <property type="match status" value="1"/>
</dbReference>
<evidence type="ECO:0000256" key="2">
    <source>
        <dbReference type="SAM" id="Phobius"/>
    </source>
</evidence>
<keyword evidence="5" id="KW-1185">Reference proteome</keyword>
<feature type="compositionally biased region" description="Low complexity" evidence="1">
    <location>
        <begin position="121"/>
        <end position="140"/>
    </location>
</feature>
<dbReference type="InterPro" id="IPR001932">
    <property type="entry name" value="PPM-type_phosphatase-like_dom"/>
</dbReference>
<gene>
    <name evidence="4" type="ORF">SM611_31295</name>
</gene>
<evidence type="ECO:0000313" key="4">
    <source>
        <dbReference type="EMBL" id="MFA1543436.1"/>
    </source>
</evidence>
<dbReference type="Gene3D" id="3.60.40.10">
    <property type="entry name" value="PPM-type phosphatase domain"/>
    <property type="match status" value="1"/>
</dbReference>
<dbReference type="EMBL" id="JAXCEI010000019">
    <property type="protein sequence ID" value="MFA1543436.1"/>
    <property type="molecule type" value="Genomic_DNA"/>
</dbReference>
<sequence>MYARRQRAAVAAAALLLLLAGTLGGLLGGLDRAAAGICLAIVTAPLICLLLLQARREDLAKVRHREERHVSADQSTDRSTPALAAPCEAPAPDGPPAEPGKSLARSAAIAAAPGPAPEGPPAADAGEEPGAPGERTAPPAHAHRVAGSFPRPLGTSGAAHRRPWLLPPEPGPSGITADVAQVGGLQVRAASIVGPGHRCDEPVAPRQDAYRIAVDRSRRHLVVAIADGMSDSTHSHMGANVATAALVRHLWSEAAGAPADARVREWFVSAARQMVGAARQRGLDPEAVRAAVLAAAVDLDPAADGARRARVWSIADVGAWMRESSSWRQVAGEVRGGYDPSRLSTFLPHHPHPAGASFHLEPGAVLALTTDGIGDALEHMDLGAWFARRWARPPHVSDFVDDVGFEAKGELDDRTAVVVWCPDGGGPR</sequence>
<keyword evidence="2" id="KW-0472">Membrane</keyword>
<dbReference type="InterPro" id="IPR036457">
    <property type="entry name" value="PPM-type-like_dom_sf"/>
</dbReference>